<organism evidence="1">
    <name type="scientific">uncultured Caudovirales phage</name>
    <dbReference type="NCBI Taxonomy" id="2100421"/>
    <lineage>
        <taxon>Viruses</taxon>
        <taxon>Duplodnaviria</taxon>
        <taxon>Heunggongvirae</taxon>
        <taxon>Uroviricota</taxon>
        <taxon>Caudoviricetes</taxon>
        <taxon>Peduoviridae</taxon>
        <taxon>Maltschvirus</taxon>
        <taxon>Maltschvirus maltsch</taxon>
    </lineage>
</organism>
<sequence length="85" mass="8956">MKTAVYTVGNTTPVVINTTSFGSQTIYIQSTTQDIHIGGPDVSTALGLGISKNGIQEIFMDEQENLYAIAATGTATVKVLYPSNS</sequence>
<dbReference type="EMBL" id="LR796940">
    <property type="protein sequence ID" value="CAB4176025.1"/>
    <property type="molecule type" value="Genomic_DNA"/>
</dbReference>
<evidence type="ECO:0000313" key="3">
    <source>
        <dbReference type="EMBL" id="CAB4194742.1"/>
    </source>
</evidence>
<protein>
    <submittedName>
        <fullName evidence="1">Uncharacterized protein</fullName>
    </submittedName>
</protein>
<evidence type="ECO:0000313" key="2">
    <source>
        <dbReference type="EMBL" id="CAB4176025.1"/>
    </source>
</evidence>
<proteinExistence type="predicted"/>
<dbReference type="EMBL" id="LR797233">
    <property type="protein sequence ID" value="CAB4194742.1"/>
    <property type="molecule type" value="Genomic_DNA"/>
</dbReference>
<accession>A0A6J5LLY0</accession>
<gene>
    <name evidence="3" type="ORF">UFOVP1265_6</name>
    <name evidence="1" type="ORF">UFOVP290_4</name>
    <name evidence="2" type="ORF">UFOVP982_4</name>
</gene>
<reference evidence="1" key="1">
    <citation type="submission" date="2020-04" db="EMBL/GenBank/DDBJ databases">
        <authorList>
            <person name="Chiriac C."/>
            <person name="Salcher M."/>
            <person name="Ghai R."/>
            <person name="Kavagutti S V."/>
        </authorList>
    </citation>
    <scope>NUCLEOTIDE SEQUENCE</scope>
</reference>
<dbReference type="EMBL" id="LR796297">
    <property type="protein sequence ID" value="CAB4135315.1"/>
    <property type="molecule type" value="Genomic_DNA"/>
</dbReference>
<evidence type="ECO:0000313" key="1">
    <source>
        <dbReference type="EMBL" id="CAB4135315.1"/>
    </source>
</evidence>
<name>A0A6J5LLY0_9CAUD</name>